<keyword evidence="2" id="KW-1185">Reference proteome</keyword>
<proteinExistence type="predicted"/>
<evidence type="ECO:0000313" key="2">
    <source>
        <dbReference type="Proteomes" id="UP000070133"/>
    </source>
</evidence>
<reference evidence="1 2" key="1">
    <citation type="submission" date="2015-07" db="EMBL/GenBank/DDBJ databases">
        <title>Comparative genomics of the Sigatoka disease complex on banana suggests a link between parallel evolutionary changes in Pseudocercospora fijiensis and Pseudocercospora eumusae and increased virulence on the banana host.</title>
        <authorList>
            <person name="Chang T.-C."/>
            <person name="Salvucci A."/>
            <person name="Crous P.W."/>
            <person name="Stergiopoulos I."/>
        </authorList>
    </citation>
    <scope>NUCLEOTIDE SEQUENCE [LARGE SCALE GENOMIC DNA]</scope>
    <source>
        <strain evidence="1 2">CBS 114824</strain>
    </source>
</reference>
<comment type="caution">
    <text evidence="1">The sequence shown here is derived from an EMBL/GenBank/DDBJ whole genome shotgun (WGS) entry which is preliminary data.</text>
</comment>
<dbReference type="SUPFAM" id="SSF48403">
    <property type="entry name" value="Ankyrin repeat"/>
    <property type="match status" value="1"/>
</dbReference>
<dbReference type="AlphaFoldDB" id="A0A139H6F0"/>
<sequence>MTLCFDEAFQALRKEQISEAKYLHHVLAHFAGARHPADERATRPWEFMVNDPVGNAIREAALTSRNPMTDSTDGLERLFACVLADDAVAVKGILTQPSGNADRVPLQAIATFAASHSDVAVLQLCLQLRASLDNRNTSLALDYAVRGPARLDLLYEYNWREMRTSKRAFNRMVAWSLHIGPEELTWFLERGAKVDKDTIRRAVRAAPLQTSCVQMLIERYGVNLLKGTRVMQSAAKRGRPDMIKLILDAGLDVDELVPRSSHDEGEGELTALYEAVYKQHEDTIHPGAARIWCRPISRGMQWRAKQSAEIG</sequence>
<gene>
    <name evidence="1" type="ORF">AC578_8753</name>
</gene>
<dbReference type="EMBL" id="LFZN01000126">
    <property type="protein sequence ID" value="KXS98014.1"/>
    <property type="molecule type" value="Genomic_DNA"/>
</dbReference>
<accession>A0A139H6F0</accession>
<dbReference type="Gene3D" id="1.25.40.20">
    <property type="entry name" value="Ankyrin repeat-containing domain"/>
    <property type="match status" value="1"/>
</dbReference>
<protein>
    <submittedName>
        <fullName evidence="1">Uncharacterized protein</fullName>
    </submittedName>
</protein>
<evidence type="ECO:0000313" key="1">
    <source>
        <dbReference type="EMBL" id="KXS98014.1"/>
    </source>
</evidence>
<dbReference type="Proteomes" id="UP000070133">
    <property type="component" value="Unassembled WGS sequence"/>
</dbReference>
<dbReference type="InterPro" id="IPR036770">
    <property type="entry name" value="Ankyrin_rpt-contain_sf"/>
</dbReference>
<organism evidence="1 2">
    <name type="scientific">Pseudocercospora eumusae</name>
    <dbReference type="NCBI Taxonomy" id="321146"/>
    <lineage>
        <taxon>Eukaryota</taxon>
        <taxon>Fungi</taxon>
        <taxon>Dikarya</taxon>
        <taxon>Ascomycota</taxon>
        <taxon>Pezizomycotina</taxon>
        <taxon>Dothideomycetes</taxon>
        <taxon>Dothideomycetidae</taxon>
        <taxon>Mycosphaerellales</taxon>
        <taxon>Mycosphaerellaceae</taxon>
        <taxon>Pseudocercospora</taxon>
    </lineage>
</organism>
<name>A0A139H6F0_9PEZI</name>
<dbReference type="OrthoDB" id="4772757at2759"/>